<organism evidence="1 2">
    <name type="scientific">Pristionchus pacificus</name>
    <name type="common">Parasitic nematode worm</name>
    <dbReference type="NCBI Taxonomy" id="54126"/>
    <lineage>
        <taxon>Eukaryota</taxon>
        <taxon>Metazoa</taxon>
        <taxon>Ecdysozoa</taxon>
        <taxon>Nematoda</taxon>
        <taxon>Chromadorea</taxon>
        <taxon>Rhabditida</taxon>
        <taxon>Rhabditina</taxon>
        <taxon>Diplogasteromorpha</taxon>
        <taxon>Diplogasteroidea</taxon>
        <taxon>Neodiplogasteridae</taxon>
        <taxon>Pristionchus</taxon>
    </lineage>
</organism>
<protein>
    <submittedName>
        <fullName evidence="1">Uncharacterized protein</fullName>
    </submittedName>
</protein>
<proteinExistence type="predicted"/>
<gene>
    <name evidence="1" type="primary">WBGene00113367</name>
</gene>
<accession>A0A8R1YF96</accession>
<evidence type="ECO:0000313" key="2">
    <source>
        <dbReference type="Proteomes" id="UP000005239"/>
    </source>
</evidence>
<keyword evidence="2" id="KW-1185">Reference proteome</keyword>
<dbReference type="AlphaFoldDB" id="A0A2A6C0X0"/>
<reference evidence="2" key="1">
    <citation type="journal article" date="2008" name="Nat. Genet.">
        <title>The Pristionchus pacificus genome provides a unique perspective on nematode lifestyle and parasitism.</title>
        <authorList>
            <person name="Dieterich C."/>
            <person name="Clifton S.W."/>
            <person name="Schuster L.N."/>
            <person name="Chinwalla A."/>
            <person name="Delehaunty K."/>
            <person name="Dinkelacker I."/>
            <person name="Fulton L."/>
            <person name="Fulton R."/>
            <person name="Godfrey J."/>
            <person name="Minx P."/>
            <person name="Mitreva M."/>
            <person name="Roeseler W."/>
            <person name="Tian H."/>
            <person name="Witte H."/>
            <person name="Yang S.P."/>
            <person name="Wilson R.K."/>
            <person name="Sommer R.J."/>
        </authorList>
    </citation>
    <scope>NUCLEOTIDE SEQUENCE [LARGE SCALE GENOMIC DNA]</scope>
    <source>
        <strain evidence="2">PS312</strain>
    </source>
</reference>
<name>A0A2A6C0X0_PRIPA</name>
<dbReference type="Proteomes" id="UP000005239">
    <property type="component" value="Unassembled WGS sequence"/>
</dbReference>
<accession>A0A2A6C0X0</accession>
<sequence>NSVPVLLPFKRWLLQQEDSKTDDDGVAEYAEYKLEHKNSVPLLALLLLPYVKDGSSCLPSATLIARDRPRRFGRRCDEVAFRRQIRFAVRPSHRAPFHECLWPPSSHSFHSRPGSLSRRSHLASVDEWP</sequence>
<evidence type="ECO:0000313" key="1">
    <source>
        <dbReference type="EnsemblMetazoa" id="PPA23813.1"/>
    </source>
</evidence>
<reference evidence="1" key="2">
    <citation type="submission" date="2022-06" db="UniProtKB">
        <authorList>
            <consortium name="EnsemblMetazoa"/>
        </authorList>
    </citation>
    <scope>IDENTIFICATION</scope>
    <source>
        <strain evidence="1">PS312</strain>
    </source>
</reference>
<dbReference type="EnsemblMetazoa" id="PPA23813.1">
    <property type="protein sequence ID" value="PPA23813.1"/>
    <property type="gene ID" value="WBGene00113367"/>
</dbReference>
<dbReference type="OrthoDB" id="342064at2759"/>